<dbReference type="SMART" id="SM00020">
    <property type="entry name" value="Tryp_SPc"/>
    <property type="match status" value="1"/>
</dbReference>
<dbReference type="CDD" id="cd00190">
    <property type="entry name" value="Tryp_SPc"/>
    <property type="match status" value="1"/>
</dbReference>
<dbReference type="OMA" id="NASRHYY"/>
<keyword evidence="5" id="KW-0732">Signal</keyword>
<gene>
    <name evidence="7" type="primary">LOC102011152</name>
</gene>
<dbReference type="InterPro" id="IPR001254">
    <property type="entry name" value="Trypsin_dom"/>
</dbReference>
<keyword evidence="2" id="KW-0378">Hydrolase</keyword>
<feature type="chain" id="PRO_5034521883" evidence="5">
    <location>
        <begin position="18"/>
        <end position="279"/>
    </location>
</feature>
<reference evidence="7" key="1">
    <citation type="submission" date="2025-08" db="UniProtKB">
        <authorList>
            <consortium name="Ensembl"/>
        </authorList>
    </citation>
    <scope>IDENTIFICATION</scope>
</reference>
<keyword evidence="4" id="KW-1015">Disulfide bond</keyword>
<evidence type="ECO:0000256" key="5">
    <source>
        <dbReference type="SAM" id="SignalP"/>
    </source>
</evidence>
<dbReference type="Gene3D" id="2.40.10.10">
    <property type="entry name" value="Trypsin-like serine proteases"/>
    <property type="match status" value="2"/>
</dbReference>
<evidence type="ECO:0000256" key="2">
    <source>
        <dbReference type="ARBA" id="ARBA00022801"/>
    </source>
</evidence>
<evidence type="ECO:0000313" key="7">
    <source>
        <dbReference type="Ensembl" id="ENSCLAP00000019859.1"/>
    </source>
</evidence>
<evidence type="ECO:0000313" key="8">
    <source>
        <dbReference type="Proteomes" id="UP000694398"/>
    </source>
</evidence>
<dbReference type="InterPro" id="IPR043504">
    <property type="entry name" value="Peptidase_S1_PA_chymotrypsin"/>
</dbReference>
<dbReference type="GeneID" id="102011152"/>
<feature type="domain" description="Peptidase S1" evidence="6">
    <location>
        <begin position="31"/>
        <end position="276"/>
    </location>
</feature>
<dbReference type="AlphaFoldDB" id="A0A8C2VZA4"/>
<dbReference type="GeneTree" id="ENSGT00940000163159"/>
<dbReference type="Pfam" id="PF00089">
    <property type="entry name" value="Trypsin"/>
    <property type="match status" value="1"/>
</dbReference>
<evidence type="ECO:0000256" key="4">
    <source>
        <dbReference type="ARBA" id="ARBA00023157"/>
    </source>
</evidence>
<evidence type="ECO:0000256" key="1">
    <source>
        <dbReference type="ARBA" id="ARBA00022670"/>
    </source>
</evidence>
<dbReference type="PROSITE" id="PS50240">
    <property type="entry name" value="TRYPSIN_DOM"/>
    <property type="match status" value="1"/>
</dbReference>
<evidence type="ECO:0000256" key="3">
    <source>
        <dbReference type="ARBA" id="ARBA00022825"/>
    </source>
</evidence>
<keyword evidence="3" id="KW-0720">Serine protease</keyword>
<dbReference type="RefSeq" id="XP_005391646.1">
    <property type="nucleotide sequence ID" value="XM_005391589.1"/>
</dbReference>
<dbReference type="InterPro" id="IPR009003">
    <property type="entry name" value="Peptidase_S1_PA"/>
</dbReference>
<name>A0A8C2VZA4_CHILA</name>
<proteinExistence type="predicted"/>
<dbReference type="FunFam" id="2.40.10.10:FF:000003">
    <property type="entry name" value="Transmembrane serine protease 3"/>
    <property type="match status" value="1"/>
</dbReference>
<dbReference type="GO" id="GO:0006508">
    <property type="term" value="P:proteolysis"/>
    <property type="evidence" value="ECO:0007669"/>
    <property type="project" value="UniProtKB-KW"/>
</dbReference>
<dbReference type="OrthoDB" id="93664at2759"/>
<dbReference type="GO" id="GO:0004252">
    <property type="term" value="F:serine-type endopeptidase activity"/>
    <property type="evidence" value="ECO:0007669"/>
    <property type="project" value="InterPro"/>
</dbReference>
<dbReference type="PANTHER" id="PTHR24252">
    <property type="entry name" value="ACROSIN-RELATED"/>
    <property type="match status" value="1"/>
</dbReference>
<accession>A0A8C2VZA4</accession>
<keyword evidence="1" id="KW-0645">Protease</keyword>
<protein>
    <submittedName>
        <fullName evidence="7">Serine protease 29-like</fullName>
    </submittedName>
</protein>
<sequence length="279" mass="30995">MLSLLFVTLCLVGSSAAHPPAPAIEKELVGIVGGHNAPKGKWPWQVSLKMYSYYSSAWVHRCGGSLIHPQWVLTAAHCIHHRNADPSTYRILAGDIYLYGDQKLLSVSQIIVHPDFVYAHLGADVALLQLAEPADCSANVKPIKLTSFNHEVTQKDECWVTGWGDLRYFGWLPPPFHLQQVNVQVVENALCEELYQNASRYHHKDGRIIQNDMLCAGSEGRDSCQSDSGGPLVCKNSGSWTLVGVVSWGYGCGWRDIPGVYARVQSYVPWIKRHTRISS</sequence>
<dbReference type="SUPFAM" id="SSF50494">
    <property type="entry name" value="Trypsin-like serine proteases"/>
    <property type="match status" value="1"/>
</dbReference>
<dbReference type="PRINTS" id="PR00722">
    <property type="entry name" value="CHYMOTRYPSIN"/>
</dbReference>
<dbReference type="PROSITE" id="PS00134">
    <property type="entry name" value="TRYPSIN_HIS"/>
    <property type="match status" value="1"/>
</dbReference>
<reference evidence="7" key="2">
    <citation type="submission" date="2025-09" db="UniProtKB">
        <authorList>
            <consortium name="Ensembl"/>
        </authorList>
    </citation>
    <scope>IDENTIFICATION</scope>
</reference>
<organism evidence="7 8">
    <name type="scientific">Chinchilla lanigera</name>
    <name type="common">Long-tailed chinchilla</name>
    <name type="synonym">Chinchilla villidera</name>
    <dbReference type="NCBI Taxonomy" id="34839"/>
    <lineage>
        <taxon>Eukaryota</taxon>
        <taxon>Metazoa</taxon>
        <taxon>Chordata</taxon>
        <taxon>Craniata</taxon>
        <taxon>Vertebrata</taxon>
        <taxon>Euteleostomi</taxon>
        <taxon>Mammalia</taxon>
        <taxon>Eutheria</taxon>
        <taxon>Euarchontoglires</taxon>
        <taxon>Glires</taxon>
        <taxon>Rodentia</taxon>
        <taxon>Hystricomorpha</taxon>
        <taxon>Chinchillidae</taxon>
        <taxon>Chinchilla</taxon>
    </lineage>
</organism>
<dbReference type="Ensembl" id="ENSCLAT00000020052.1">
    <property type="protein sequence ID" value="ENSCLAP00000019859.1"/>
    <property type="gene ID" value="ENSCLAG00000013616.1"/>
</dbReference>
<keyword evidence="8" id="KW-1185">Reference proteome</keyword>
<dbReference type="Proteomes" id="UP000694398">
    <property type="component" value="Unassembled WGS sequence"/>
</dbReference>
<dbReference type="PANTHER" id="PTHR24252:SF7">
    <property type="entry name" value="HYALIN"/>
    <property type="match status" value="1"/>
</dbReference>
<dbReference type="InterPro" id="IPR001314">
    <property type="entry name" value="Peptidase_S1A"/>
</dbReference>
<dbReference type="InterPro" id="IPR018114">
    <property type="entry name" value="TRYPSIN_HIS"/>
</dbReference>
<evidence type="ECO:0000259" key="6">
    <source>
        <dbReference type="PROSITE" id="PS50240"/>
    </source>
</evidence>
<feature type="signal peptide" evidence="5">
    <location>
        <begin position="1"/>
        <end position="17"/>
    </location>
</feature>